<feature type="compositionally biased region" description="Basic and acidic residues" evidence="1">
    <location>
        <begin position="515"/>
        <end position="525"/>
    </location>
</feature>
<organism evidence="3 4">
    <name type="scientific">Chenopodium quinoa</name>
    <name type="common">Quinoa</name>
    <dbReference type="NCBI Taxonomy" id="63459"/>
    <lineage>
        <taxon>Eukaryota</taxon>
        <taxon>Viridiplantae</taxon>
        <taxon>Streptophyta</taxon>
        <taxon>Embryophyta</taxon>
        <taxon>Tracheophyta</taxon>
        <taxon>Spermatophyta</taxon>
        <taxon>Magnoliopsida</taxon>
        <taxon>eudicotyledons</taxon>
        <taxon>Gunneridae</taxon>
        <taxon>Pentapetalae</taxon>
        <taxon>Caryophyllales</taxon>
        <taxon>Chenopodiaceae</taxon>
        <taxon>Chenopodioideae</taxon>
        <taxon>Atripliceae</taxon>
        <taxon>Chenopodium</taxon>
    </lineage>
</organism>
<dbReference type="Gramene" id="AUR62011797-RA">
    <property type="protein sequence ID" value="AUR62011797-RA:cds"/>
    <property type="gene ID" value="AUR62011797"/>
</dbReference>
<dbReference type="Pfam" id="PF00856">
    <property type="entry name" value="SET"/>
    <property type="match status" value="1"/>
</dbReference>
<dbReference type="PANTHER" id="PTHR45747:SF14">
    <property type="entry name" value="HISTONE-LYSINE N-METHYLTRANSFERASE EZA1"/>
    <property type="match status" value="1"/>
</dbReference>
<dbReference type="GO" id="GO:0003682">
    <property type="term" value="F:chromatin binding"/>
    <property type="evidence" value="ECO:0007669"/>
    <property type="project" value="TreeGrafter"/>
</dbReference>
<feature type="region of interest" description="Disordered" evidence="1">
    <location>
        <begin position="507"/>
        <end position="537"/>
    </location>
</feature>
<dbReference type="Proteomes" id="UP000596660">
    <property type="component" value="Unplaced"/>
</dbReference>
<dbReference type="SUPFAM" id="SSF82199">
    <property type="entry name" value="SET domain"/>
    <property type="match status" value="1"/>
</dbReference>
<evidence type="ECO:0000256" key="1">
    <source>
        <dbReference type="SAM" id="MobiDB-lite"/>
    </source>
</evidence>
<dbReference type="Gene3D" id="2.170.270.10">
    <property type="entry name" value="SET domain"/>
    <property type="match status" value="1"/>
</dbReference>
<dbReference type="InterPro" id="IPR045318">
    <property type="entry name" value="EZH1/2-like"/>
</dbReference>
<dbReference type="AlphaFoldDB" id="A0A803LF41"/>
<dbReference type="GO" id="GO:0031507">
    <property type="term" value="P:heterochromatin formation"/>
    <property type="evidence" value="ECO:0007669"/>
    <property type="project" value="TreeGrafter"/>
</dbReference>
<accession>A0A803LF41</accession>
<name>A0A803LF41_CHEQI</name>
<proteinExistence type="predicted"/>
<evidence type="ECO:0000313" key="3">
    <source>
        <dbReference type="EnsemblPlants" id="AUR62011797-RA:cds"/>
    </source>
</evidence>
<dbReference type="InterPro" id="IPR001214">
    <property type="entry name" value="SET_dom"/>
</dbReference>
<dbReference type="PANTHER" id="PTHR45747">
    <property type="entry name" value="HISTONE-LYSINE N-METHYLTRANSFERASE E(Z)"/>
    <property type="match status" value="1"/>
</dbReference>
<reference evidence="3" key="1">
    <citation type="journal article" date="2017" name="Nature">
        <title>The genome of Chenopodium quinoa.</title>
        <authorList>
            <person name="Jarvis D.E."/>
            <person name="Ho Y.S."/>
            <person name="Lightfoot D.J."/>
            <person name="Schmoeckel S.M."/>
            <person name="Li B."/>
            <person name="Borm T.J.A."/>
            <person name="Ohyanagi H."/>
            <person name="Mineta K."/>
            <person name="Michell C.T."/>
            <person name="Saber N."/>
            <person name="Kharbatia N.M."/>
            <person name="Rupper R.R."/>
            <person name="Sharp A.R."/>
            <person name="Dally N."/>
            <person name="Boughton B.A."/>
            <person name="Woo Y.H."/>
            <person name="Gao G."/>
            <person name="Schijlen E.G.W.M."/>
            <person name="Guo X."/>
            <person name="Momin A.A."/>
            <person name="Negrao S."/>
            <person name="Al-Babili S."/>
            <person name="Gehring C."/>
            <person name="Roessner U."/>
            <person name="Jung C."/>
            <person name="Murphy K."/>
            <person name="Arold S.T."/>
            <person name="Gojobori T."/>
            <person name="van der Linden C.G."/>
            <person name="van Loo E.N."/>
            <person name="Jellen E.N."/>
            <person name="Maughan P.J."/>
            <person name="Tester M."/>
        </authorList>
    </citation>
    <scope>NUCLEOTIDE SEQUENCE [LARGE SCALE GENOMIC DNA]</scope>
    <source>
        <strain evidence="3">cv. PI 614886</strain>
    </source>
</reference>
<reference evidence="3" key="2">
    <citation type="submission" date="2021-03" db="UniProtKB">
        <authorList>
            <consortium name="EnsemblPlants"/>
        </authorList>
    </citation>
    <scope>IDENTIFICATION</scope>
</reference>
<dbReference type="SMART" id="SM00317">
    <property type="entry name" value="SET"/>
    <property type="match status" value="1"/>
</dbReference>
<keyword evidence="4" id="KW-1185">Reference proteome</keyword>
<sequence>MVSGTLDSLSKPKARQTAEELVESSDTRLLQHMDHVILEEESRGSSVLNWEVNISSADFGTGCTLKSASGEGSTAGDLSALKVVPIVHTNVAKCKITDDNGRELEGSGSFESSINKKLTKIQAVEATAVNSKSVSASAISSGKSKKLNVESSQYLDHQQTGKHPMEGHATGVLYDLSSPNTSSSHTHDIVGEEVRDISRRVELKQPVSFGRRRRKLSSSCEWKPLEKSLFLEGLKMFGKSSCLIARNFLPGLKTCSEVSSYLQNNKALLTQKMDKVNSSEDNARADSDNMVQMRPRSRIFRKRGRARKLKYSTKSNGHPSSWKRDSDANKADKQYTPCSCQFMCGKDCSCLVSGNCCEKYCVQRAAKIDFEDATVQRVSVEAGSAHVLQLIVNVIQMFVVIAGCGGGDLGEPPKRGDGQCANMRLLLRQQQRILLGRSDVAGWGAFIKYVLDACRQGDKLKFANHSSKPNCYCKILLVGGDHRVGIFARERIEAEEELFYDYRYGPDQAPSWARRPNESKKDEHISSQSRARKHQSR</sequence>
<dbReference type="PROSITE" id="PS50280">
    <property type="entry name" value="SET"/>
    <property type="match status" value="1"/>
</dbReference>
<feature type="region of interest" description="Disordered" evidence="1">
    <location>
        <begin position="306"/>
        <end position="330"/>
    </location>
</feature>
<dbReference type="InterPro" id="IPR046341">
    <property type="entry name" value="SET_dom_sf"/>
</dbReference>
<dbReference type="GO" id="GO:0005634">
    <property type="term" value="C:nucleus"/>
    <property type="evidence" value="ECO:0007669"/>
    <property type="project" value="TreeGrafter"/>
</dbReference>
<evidence type="ECO:0000259" key="2">
    <source>
        <dbReference type="PROSITE" id="PS50280"/>
    </source>
</evidence>
<dbReference type="GO" id="GO:0046976">
    <property type="term" value="F:histone H3K27 methyltransferase activity"/>
    <property type="evidence" value="ECO:0007669"/>
    <property type="project" value="TreeGrafter"/>
</dbReference>
<dbReference type="EnsemblPlants" id="AUR62011797-RA">
    <property type="protein sequence ID" value="AUR62011797-RA:cds"/>
    <property type="gene ID" value="AUR62011797"/>
</dbReference>
<evidence type="ECO:0000313" key="4">
    <source>
        <dbReference type="Proteomes" id="UP000596660"/>
    </source>
</evidence>
<protein>
    <recommendedName>
        <fullName evidence="2">SET domain-containing protein</fullName>
    </recommendedName>
</protein>
<feature type="domain" description="SET" evidence="2">
    <location>
        <begin position="393"/>
        <end position="503"/>
    </location>
</feature>